<reference evidence="2 3" key="1">
    <citation type="submission" date="2017-06" db="EMBL/GenBank/DDBJ databases">
        <title>Genome sequencing of cyanobaciteial culture collection at National Institute for Environmental Studies (NIES).</title>
        <authorList>
            <person name="Hirose Y."/>
            <person name="Shimura Y."/>
            <person name="Fujisawa T."/>
            <person name="Nakamura Y."/>
            <person name="Kawachi M."/>
        </authorList>
    </citation>
    <scope>NUCLEOTIDE SEQUENCE [LARGE SCALE GENOMIC DNA]</scope>
    <source>
        <strain evidence="2 3">NIES-37</strain>
    </source>
</reference>
<feature type="domain" description="SnoaL-like" evidence="1">
    <location>
        <begin position="21"/>
        <end position="118"/>
    </location>
</feature>
<dbReference type="Gene3D" id="3.10.450.50">
    <property type="match status" value="1"/>
</dbReference>
<dbReference type="SUPFAM" id="SSF54427">
    <property type="entry name" value="NTF2-like"/>
    <property type="match status" value="1"/>
</dbReference>
<dbReference type="InterPro" id="IPR032710">
    <property type="entry name" value="NTF2-like_dom_sf"/>
</dbReference>
<dbReference type="InterPro" id="IPR037401">
    <property type="entry name" value="SnoaL-like"/>
</dbReference>
<dbReference type="RefSeq" id="WP_096574413.1">
    <property type="nucleotide sequence ID" value="NZ_CAWNJS010000001.1"/>
</dbReference>
<dbReference type="EMBL" id="AP018248">
    <property type="protein sequence ID" value="BAY97343.1"/>
    <property type="molecule type" value="Genomic_DNA"/>
</dbReference>
<organism evidence="2 3">
    <name type="scientific">Tolypothrix tenuis PCC 7101</name>
    <dbReference type="NCBI Taxonomy" id="231146"/>
    <lineage>
        <taxon>Bacteria</taxon>
        <taxon>Bacillati</taxon>
        <taxon>Cyanobacteriota</taxon>
        <taxon>Cyanophyceae</taxon>
        <taxon>Nostocales</taxon>
        <taxon>Tolypothrichaceae</taxon>
        <taxon>Tolypothrix</taxon>
    </lineage>
</organism>
<evidence type="ECO:0000313" key="2">
    <source>
        <dbReference type="EMBL" id="BAY97343.1"/>
    </source>
</evidence>
<evidence type="ECO:0000313" key="3">
    <source>
        <dbReference type="Proteomes" id="UP000218785"/>
    </source>
</evidence>
<protein>
    <recommendedName>
        <fullName evidence="1">SnoaL-like domain-containing protein</fullName>
    </recommendedName>
</protein>
<accession>A0A1Z4MV93</accession>
<name>A0A1Z4MV93_9CYAN</name>
<evidence type="ECO:0000259" key="1">
    <source>
        <dbReference type="Pfam" id="PF12680"/>
    </source>
</evidence>
<sequence length="128" mass="14386">MSTTTTPGRQFFDEHMKYIVAKDVVGMVTNTYTEDAILYNAFPFLDTPPPNVIKGREALIKAFEGYLEYQGEIQVDSLYNFLETDDVISFQATITSPKTGKWAVGDVWVLQDGKVARHFGFAHRLGDA</sequence>
<dbReference type="Pfam" id="PF12680">
    <property type="entry name" value="SnoaL_2"/>
    <property type="match status" value="1"/>
</dbReference>
<gene>
    <name evidence="2" type="ORF">NIES37_12810</name>
</gene>
<proteinExistence type="predicted"/>
<keyword evidence="3" id="KW-1185">Reference proteome</keyword>
<dbReference type="Proteomes" id="UP000218785">
    <property type="component" value="Chromosome"/>
</dbReference>
<dbReference type="KEGG" id="ttq:NIES37_12810"/>
<dbReference type="AlphaFoldDB" id="A0A1Z4MV93"/>